<gene>
    <name evidence="1" type="ORF">L3X38_031998</name>
</gene>
<keyword evidence="2" id="KW-1185">Reference proteome</keyword>
<sequence>MNVGMENPRYEYCGYECGDEGKKINGNGDGNDIPTLDSTHCHPYTCSPPASSSHGLSPVSHRRRFPLLDIHCRRLPSPGIWHYSPLFTFNSFTKIVHHYKKETLMVSLKCPV</sequence>
<evidence type="ECO:0000313" key="1">
    <source>
        <dbReference type="EMBL" id="KAI5322926.1"/>
    </source>
</evidence>
<comment type="caution">
    <text evidence="1">The sequence shown here is derived from an EMBL/GenBank/DDBJ whole genome shotgun (WGS) entry which is preliminary data.</text>
</comment>
<dbReference type="EMBL" id="JAJFAZ020000006">
    <property type="protein sequence ID" value="KAI5322926.1"/>
    <property type="molecule type" value="Genomic_DNA"/>
</dbReference>
<proteinExistence type="predicted"/>
<organism evidence="1 2">
    <name type="scientific">Prunus dulcis</name>
    <name type="common">Almond</name>
    <name type="synonym">Amygdalus dulcis</name>
    <dbReference type="NCBI Taxonomy" id="3755"/>
    <lineage>
        <taxon>Eukaryota</taxon>
        <taxon>Viridiplantae</taxon>
        <taxon>Streptophyta</taxon>
        <taxon>Embryophyta</taxon>
        <taxon>Tracheophyta</taxon>
        <taxon>Spermatophyta</taxon>
        <taxon>Magnoliopsida</taxon>
        <taxon>eudicotyledons</taxon>
        <taxon>Gunneridae</taxon>
        <taxon>Pentapetalae</taxon>
        <taxon>rosids</taxon>
        <taxon>fabids</taxon>
        <taxon>Rosales</taxon>
        <taxon>Rosaceae</taxon>
        <taxon>Amygdaloideae</taxon>
        <taxon>Amygdaleae</taxon>
        <taxon>Prunus</taxon>
    </lineage>
</organism>
<protein>
    <submittedName>
        <fullName evidence="1">Uncharacterized protein</fullName>
    </submittedName>
</protein>
<reference evidence="1 2" key="1">
    <citation type="journal article" date="2022" name="G3 (Bethesda)">
        <title>Whole-genome sequence and methylome profiling of the almond [Prunus dulcis (Mill.) D.A. Webb] cultivar 'Nonpareil'.</title>
        <authorList>
            <person name="D'Amico-Willman K.M."/>
            <person name="Ouma W.Z."/>
            <person name="Meulia T."/>
            <person name="Sideli G.M."/>
            <person name="Gradziel T.M."/>
            <person name="Fresnedo-Ramirez J."/>
        </authorList>
    </citation>
    <scope>NUCLEOTIDE SEQUENCE [LARGE SCALE GENOMIC DNA]</scope>
    <source>
        <strain evidence="1">Clone GOH B32 T37-40</strain>
    </source>
</reference>
<accession>A0AAD4YVI0</accession>
<dbReference type="AlphaFoldDB" id="A0AAD4YVI0"/>
<evidence type="ECO:0000313" key="2">
    <source>
        <dbReference type="Proteomes" id="UP001054821"/>
    </source>
</evidence>
<dbReference type="Proteomes" id="UP001054821">
    <property type="component" value="Chromosome 6"/>
</dbReference>
<name>A0AAD4YVI0_PRUDU</name>